<name>A0ABX0XN38_9SPHN</name>
<feature type="domain" description="Outer membrane protein assembly factor BamE" evidence="4">
    <location>
        <begin position="31"/>
        <end position="105"/>
    </location>
</feature>
<proteinExistence type="predicted"/>
<gene>
    <name evidence="5" type="ORF">GGR88_002311</name>
</gene>
<reference evidence="5 6" key="1">
    <citation type="submission" date="2020-03" db="EMBL/GenBank/DDBJ databases">
        <title>Genomic Encyclopedia of Type Strains, Phase IV (KMG-IV): sequencing the most valuable type-strain genomes for metagenomic binning, comparative biology and taxonomic classification.</title>
        <authorList>
            <person name="Goeker M."/>
        </authorList>
    </citation>
    <scope>NUCLEOTIDE SEQUENCE [LARGE SCALE GENOMIC DNA]</scope>
    <source>
        <strain evidence="5 6">DSM 27651</strain>
    </source>
</reference>
<evidence type="ECO:0000259" key="4">
    <source>
        <dbReference type="Pfam" id="PF04355"/>
    </source>
</evidence>
<dbReference type="InterPro" id="IPR037873">
    <property type="entry name" value="BamE-like"/>
</dbReference>
<protein>
    <submittedName>
        <fullName evidence="5">Outer membrane protein assembly factor BamE (Lipoprotein component of BamABCDE complex)</fullName>
    </submittedName>
</protein>
<evidence type="ECO:0000256" key="1">
    <source>
        <dbReference type="ARBA" id="ARBA00022729"/>
    </source>
</evidence>
<feature type="chain" id="PRO_5045539233" evidence="3">
    <location>
        <begin position="26"/>
        <end position="162"/>
    </location>
</feature>
<dbReference type="InterPro" id="IPR007450">
    <property type="entry name" value="BamE_dom"/>
</dbReference>
<evidence type="ECO:0000313" key="6">
    <source>
        <dbReference type="Proteomes" id="UP000734218"/>
    </source>
</evidence>
<evidence type="ECO:0000256" key="2">
    <source>
        <dbReference type="ARBA" id="ARBA00023136"/>
    </source>
</evidence>
<sequence length="162" mass="17094">MSVTGTRLVTLAAALLLVGAGGCTQSITYSGYVADESLTSAIAPGVDNRASVQGTLGRPTFQGQFDQRDWYYVSRQTRQFAFGRPKAASQNVIHVRFDDAGNVQSVERTGLEQIASVSPTSRTTPTLGRDRSFFDEIFGNIGRVGAPGMGGANNGSNTGTPN</sequence>
<accession>A0ABX0XN38</accession>
<keyword evidence="6" id="KW-1185">Reference proteome</keyword>
<dbReference type="RefSeq" id="WP_167955116.1">
    <property type="nucleotide sequence ID" value="NZ_JAATJE010000002.1"/>
</dbReference>
<evidence type="ECO:0000256" key="3">
    <source>
        <dbReference type="SAM" id="SignalP"/>
    </source>
</evidence>
<keyword evidence="2" id="KW-0472">Membrane</keyword>
<dbReference type="Gene3D" id="3.30.1450.10">
    <property type="match status" value="1"/>
</dbReference>
<evidence type="ECO:0000313" key="5">
    <source>
        <dbReference type="EMBL" id="NJC34797.1"/>
    </source>
</evidence>
<keyword evidence="1 3" id="KW-0732">Signal</keyword>
<dbReference type="PROSITE" id="PS51257">
    <property type="entry name" value="PROKAR_LIPOPROTEIN"/>
    <property type="match status" value="1"/>
</dbReference>
<dbReference type="EMBL" id="JAATJE010000002">
    <property type="protein sequence ID" value="NJC34797.1"/>
    <property type="molecule type" value="Genomic_DNA"/>
</dbReference>
<dbReference type="Proteomes" id="UP000734218">
    <property type="component" value="Unassembled WGS sequence"/>
</dbReference>
<feature type="signal peptide" evidence="3">
    <location>
        <begin position="1"/>
        <end position="25"/>
    </location>
</feature>
<dbReference type="Pfam" id="PF04355">
    <property type="entry name" value="BamE"/>
    <property type="match status" value="1"/>
</dbReference>
<organism evidence="5 6">
    <name type="scientific">Sphingomonas jejuensis</name>
    <dbReference type="NCBI Taxonomy" id="904715"/>
    <lineage>
        <taxon>Bacteria</taxon>
        <taxon>Pseudomonadati</taxon>
        <taxon>Pseudomonadota</taxon>
        <taxon>Alphaproteobacteria</taxon>
        <taxon>Sphingomonadales</taxon>
        <taxon>Sphingomonadaceae</taxon>
        <taxon>Sphingomonas</taxon>
    </lineage>
</organism>
<comment type="caution">
    <text evidence="5">The sequence shown here is derived from an EMBL/GenBank/DDBJ whole genome shotgun (WGS) entry which is preliminary data.</text>
</comment>